<evidence type="ECO:0000259" key="1">
    <source>
        <dbReference type="PROSITE" id="PS50878"/>
    </source>
</evidence>
<name>A0A3B1CF07_9ZZZZ</name>
<protein>
    <submittedName>
        <fullName evidence="2">Retron-type RNA-directed DNA polymerase</fullName>
        <ecNumber evidence="2">2.7.7.49</ecNumber>
    </submittedName>
</protein>
<feature type="domain" description="Reverse transcriptase" evidence="1">
    <location>
        <begin position="1"/>
        <end position="80"/>
    </location>
</feature>
<gene>
    <name evidence="2" type="ORF">MNBD_IGNAVI01-1218</name>
</gene>
<dbReference type="EC" id="2.7.7.49" evidence="2"/>
<dbReference type="InterPro" id="IPR043502">
    <property type="entry name" value="DNA/RNA_pol_sf"/>
</dbReference>
<dbReference type="Pfam" id="PF00078">
    <property type="entry name" value="RVT_1"/>
    <property type="match status" value="1"/>
</dbReference>
<accession>A0A3B1CF07</accession>
<dbReference type="PANTHER" id="PTHR34047">
    <property type="entry name" value="NUCLEAR INTRON MATURASE 1, MITOCHONDRIAL-RELATED"/>
    <property type="match status" value="1"/>
</dbReference>
<keyword evidence="2" id="KW-0695">RNA-directed DNA polymerase</keyword>
<keyword evidence="2" id="KW-0808">Transferase</keyword>
<dbReference type="InterPro" id="IPR000477">
    <property type="entry name" value="RT_dom"/>
</dbReference>
<dbReference type="InterPro" id="IPR013597">
    <property type="entry name" value="Mat_intron_G2"/>
</dbReference>
<keyword evidence="2" id="KW-0548">Nucleotidyltransferase</keyword>
<dbReference type="PROSITE" id="PS50878">
    <property type="entry name" value="RT_POL"/>
    <property type="match status" value="1"/>
</dbReference>
<reference evidence="2" key="1">
    <citation type="submission" date="2018-06" db="EMBL/GenBank/DDBJ databases">
        <authorList>
            <person name="Zhirakovskaya E."/>
        </authorList>
    </citation>
    <scope>NUCLEOTIDE SEQUENCE</scope>
</reference>
<dbReference type="PANTHER" id="PTHR34047:SF8">
    <property type="entry name" value="PROTEIN YKFC"/>
    <property type="match status" value="1"/>
</dbReference>
<dbReference type="EMBL" id="UOGD01000229">
    <property type="protein sequence ID" value="VAX22528.1"/>
    <property type="molecule type" value="Genomic_DNA"/>
</dbReference>
<dbReference type="SUPFAM" id="SSF56672">
    <property type="entry name" value="DNA/RNA polymerases"/>
    <property type="match status" value="1"/>
</dbReference>
<dbReference type="GO" id="GO:0003964">
    <property type="term" value="F:RNA-directed DNA polymerase activity"/>
    <property type="evidence" value="ECO:0007669"/>
    <property type="project" value="UniProtKB-KW"/>
</dbReference>
<organism evidence="2">
    <name type="scientific">hydrothermal vent metagenome</name>
    <dbReference type="NCBI Taxonomy" id="652676"/>
    <lineage>
        <taxon>unclassified sequences</taxon>
        <taxon>metagenomes</taxon>
        <taxon>ecological metagenomes</taxon>
    </lineage>
</organism>
<dbReference type="AlphaFoldDB" id="A0A3B1CF07"/>
<proteinExistence type="predicted"/>
<dbReference type="Pfam" id="PF08388">
    <property type="entry name" value="GIIM"/>
    <property type="match status" value="1"/>
</dbReference>
<dbReference type="InterPro" id="IPR051083">
    <property type="entry name" value="GrpII_Intron_Splice-Mob/Def"/>
</dbReference>
<evidence type="ECO:0000313" key="2">
    <source>
        <dbReference type="EMBL" id="VAX22528.1"/>
    </source>
</evidence>
<sequence length="256" mass="30156">MTLDGLEQLVKDLTPRRTRVNFIRYADDFIVTAKSKKLLEEVIKPEIERFLRERGLELSPEKTIITHIKKDGFTFLGQTFLKTGNKLRITPAKEAIETLIKKVGIIIRNHQNKPMEALVKAINPVLNGWANYHRHVVSSKAFRRVDTDVYGQLWRMLRRRHSSKSKTWLFKKYWTATGKDHVFSFFSKYKKKSRLLQIIRVSSIKLSKHLRIRVNANPYMPEYSYYFWCRRNIKGSKLMGEFSNQGNIYSEMKALG</sequence>